<proteinExistence type="predicted"/>
<feature type="domain" description="HTH cro/C1-type" evidence="1">
    <location>
        <begin position="26"/>
        <end position="79"/>
    </location>
</feature>
<dbReference type="Pfam" id="PF13560">
    <property type="entry name" value="HTH_31"/>
    <property type="match status" value="1"/>
</dbReference>
<dbReference type="InterPro" id="IPR001387">
    <property type="entry name" value="Cro/C1-type_HTH"/>
</dbReference>
<comment type="caution">
    <text evidence="2">The sequence shown here is derived from an EMBL/GenBank/DDBJ whole genome shotgun (WGS) entry which is preliminary data.</text>
</comment>
<organism evidence="2 3">
    <name type="scientific">Cupriavidus cauae</name>
    <dbReference type="NCBI Taxonomy" id="2608999"/>
    <lineage>
        <taxon>Bacteria</taxon>
        <taxon>Pseudomonadati</taxon>
        <taxon>Pseudomonadota</taxon>
        <taxon>Betaproteobacteria</taxon>
        <taxon>Burkholderiales</taxon>
        <taxon>Burkholderiaceae</taxon>
        <taxon>Cupriavidus</taxon>
    </lineage>
</organism>
<name>A0A5M8ADT9_9BURK</name>
<dbReference type="SMART" id="SM00530">
    <property type="entry name" value="HTH_XRE"/>
    <property type="match status" value="1"/>
</dbReference>
<keyword evidence="3" id="KW-1185">Reference proteome</keyword>
<dbReference type="EMBL" id="VWRN01000045">
    <property type="protein sequence ID" value="KAA6120889.1"/>
    <property type="molecule type" value="Genomic_DNA"/>
</dbReference>
<evidence type="ECO:0000313" key="2">
    <source>
        <dbReference type="EMBL" id="KAA6120889.1"/>
    </source>
</evidence>
<reference evidence="2 3" key="1">
    <citation type="submission" date="2019-09" db="EMBL/GenBank/DDBJ databases">
        <title>Isolation of a novel species in the genus Cupriavidus from patients with sepsis using whole genome sequencing.</title>
        <authorList>
            <person name="Kweon O.J."/>
            <person name="Lee M.-K."/>
        </authorList>
    </citation>
    <scope>NUCLEOTIDE SEQUENCE [LARGE SCALE GENOMIC DNA]</scope>
    <source>
        <strain evidence="2 3">MKL-01</strain>
    </source>
</reference>
<accession>A0A5M8ADT9</accession>
<gene>
    <name evidence="2" type="ORF">F1599_17180</name>
</gene>
<dbReference type="SUPFAM" id="SSF47413">
    <property type="entry name" value="lambda repressor-like DNA-binding domains"/>
    <property type="match status" value="1"/>
</dbReference>
<sequence length="104" mass="11110">MVRKLPLPDESLSPVVETLDSLGSLVRSQRARGQLRIDDAADLLGVSKDLLSRLENGRSVSLDSLMKVLDGLGLKMLVVPKGDALLVEEQLAERAANSTDKGSA</sequence>
<dbReference type="PROSITE" id="PS50943">
    <property type="entry name" value="HTH_CROC1"/>
    <property type="match status" value="1"/>
</dbReference>
<dbReference type="Gene3D" id="1.10.260.40">
    <property type="entry name" value="lambda repressor-like DNA-binding domains"/>
    <property type="match status" value="1"/>
</dbReference>
<dbReference type="Proteomes" id="UP000324324">
    <property type="component" value="Unassembled WGS sequence"/>
</dbReference>
<evidence type="ECO:0000259" key="1">
    <source>
        <dbReference type="PROSITE" id="PS50943"/>
    </source>
</evidence>
<dbReference type="AlphaFoldDB" id="A0A5M8ADT9"/>
<evidence type="ECO:0000313" key="3">
    <source>
        <dbReference type="Proteomes" id="UP000324324"/>
    </source>
</evidence>
<dbReference type="GO" id="GO:0003677">
    <property type="term" value="F:DNA binding"/>
    <property type="evidence" value="ECO:0007669"/>
    <property type="project" value="InterPro"/>
</dbReference>
<dbReference type="InterPro" id="IPR010982">
    <property type="entry name" value="Lambda_DNA-bd_dom_sf"/>
</dbReference>
<dbReference type="RefSeq" id="WP_150083875.1">
    <property type="nucleotide sequence ID" value="NZ_CP080294.1"/>
</dbReference>
<dbReference type="CDD" id="cd00093">
    <property type="entry name" value="HTH_XRE"/>
    <property type="match status" value="1"/>
</dbReference>
<protein>
    <submittedName>
        <fullName evidence="2">Helix-turn-helix domain-containing protein</fullName>
    </submittedName>
</protein>